<dbReference type="PANTHER" id="PTHR16288:SF0">
    <property type="entry name" value="TRNA (GUANINE-N(7)-)-METHYLTRANSFERASE NON-CATALYTIC SUBUNIT WDR4"/>
    <property type="match status" value="1"/>
</dbReference>
<accession>A0AAV5AD79</accession>
<dbReference type="InterPro" id="IPR028884">
    <property type="entry name" value="Trm82"/>
</dbReference>
<dbReference type="EMBL" id="BPWL01000006">
    <property type="protein sequence ID" value="GJJ11433.1"/>
    <property type="molecule type" value="Genomic_DNA"/>
</dbReference>
<evidence type="ECO:0000256" key="3">
    <source>
        <dbReference type="ARBA" id="ARBA00022694"/>
    </source>
</evidence>
<evidence type="ECO:0000256" key="5">
    <source>
        <dbReference type="ARBA" id="ARBA00023242"/>
    </source>
</evidence>
<evidence type="ECO:0000256" key="1">
    <source>
        <dbReference type="ARBA" id="ARBA00004123"/>
    </source>
</evidence>
<dbReference type="Gene3D" id="2.130.10.10">
    <property type="entry name" value="YVTN repeat-like/Quinoprotein amine dehydrogenase"/>
    <property type="match status" value="1"/>
</dbReference>
<dbReference type="PANTHER" id="PTHR16288">
    <property type="entry name" value="WD40 REPEAT PROTEIN 4"/>
    <property type="match status" value="1"/>
</dbReference>
<dbReference type="GO" id="GO:0043527">
    <property type="term" value="C:tRNA methyltransferase complex"/>
    <property type="evidence" value="ECO:0007669"/>
    <property type="project" value="TreeGrafter"/>
</dbReference>
<evidence type="ECO:0000313" key="8">
    <source>
        <dbReference type="Proteomes" id="UP001050691"/>
    </source>
</evidence>
<sequence length="455" mass="51464">MALYEIVYRATIWHSHFRAIYPIDRSKVRTRWSFNDGQILHTVRCDVIVTSSTVDDDFIHLVTIGDDKKLRVWKVPSLQLESTRISYLHSELPKKATQLSFVKDKLVVADKFGDVFSYPLIPATTIAPESKTSNRDSLASHENPHGDLILGHVSIITCFTFTLDGSFVSAVYIPKFNPSVLISGGGDPYLSIWDWKTGEEKCQIPILDVVTPYLKGATTSRRRNKETQEQEEEQEVERFINEELEPSSFSMEQQPFNEAILAVKKIETFEIEDAQLIIFSVIGGSALFYCRFTTEDTGSRPEIRYLDLHNPVLDFVLAPDKHILVTVDSNWTSPNDALNTEPVLTVEWNNNKLQLLKISSPFIETLIGKALKEASAHEVAGMGLYDDLMLLPKRPDGPEELEGDETNSRPSTPVPSTGKIAARLKKQSHIRQRESGQNSNHDRESKKMRMGDEED</sequence>
<gene>
    <name evidence="7" type="ORF">Clacol_005666</name>
</gene>
<evidence type="ECO:0000256" key="6">
    <source>
        <dbReference type="SAM" id="MobiDB-lite"/>
    </source>
</evidence>
<keyword evidence="8" id="KW-1185">Reference proteome</keyword>
<dbReference type="GO" id="GO:0036265">
    <property type="term" value="P:RNA (guanine-N7)-methylation"/>
    <property type="evidence" value="ECO:0007669"/>
    <property type="project" value="InterPro"/>
</dbReference>
<dbReference type="SUPFAM" id="SSF50998">
    <property type="entry name" value="Quinoprotein alcohol dehydrogenase-like"/>
    <property type="match status" value="1"/>
</dbReference>
<comment type="caution">
    <text evidence="7">The sequence shown here is derived from an EMBL/GenBank/DDBJ whole genome shotgun (WGS) entry which is preliminary data.</text>
</comment>
<dbReference type="GO" id="GO:0005634">
    <property type="term" value="C:nucleus"/>
    <property type="evidence" value="ECO:0007669"/>
    <property type="project" value="UniProtKB-SubCell"/>
</dbReference>
<comment type="subcellular location">
    <subcellularLocation>
        <location evidence="1">Nucleus</location>
    </subcellularLocation>
</comment>
<evidence type="ECO:0008006" key="9">
    <source>
        <dbReference type="Google" id="ProtNLM"/>
    </source>
</evidence>
<evidence type="ECO:0000256" key="2">
    <source>
        <dbReference type="ARBA" id="ARBA00022574"/>
    </source>
</evidence>
<keyword evidence="4" id="KW-0677">Repeat</keyword>
<dbReference type="GO" id="GO:0005829">
    <property type="term" value="C:cytosol"/>
    <property type="evidence" value="ECO:0007669"/>
    <property type="project" value="TreeGrafter"/>
</dbReference>
<proteinExistence type="predicted"/>
<name>A0AAV5AD79_9AGAM</name>
<evidence type="ECO:0000313" key="7">
    <source>
        <dbReference type="EMBL" id="GJJ11433.1"/>
    </source>
</evidence>
<dbReference type="SMART" id="SM00320">
    <property type="entry name" value="WD40"/>
    <property type="match status" value="2"/>
</dbReference>
<keyword evidence="3" id="KW-0819">tRNA processing</keyword>
<organism evidence="7 8">
    <name type="scientific">Clathrus columnatus</name>
    <dbReference type="NCBI Taxonomy" id="1419009"/>
    <lineage>
        <taxon>Eukaryota</taxon>
        <taxon>Fungi</taxon>
        <taxon>Dikarya</taxon>
        <taxon>Basidiomycota</taxon>
        <taxon>Agaricomycotina</taxon>
        <taxon>Agaricomycetes</taxon>
        <taxon>Phallomycetidae</taxon>
        <taxon>Phallales</taxon>
        <taxon>Clathraceae</taxon>
        <taxon>Clathrus</taxon>
    </lineage>
</organism>
<dbReference type="AlphaFoldDB" id="A0AAV5AD79"/>
<reference evidence="7" key="1">
    <citation type="submission" date="2021-10" db="EMBL/GenBank/DDBJ databases">
        <title>De novo Genome Assembly of Clathrus columnatus (Basidiomycota, Fungi) Using Illumina and Nanopore Sequence Data.</title>
        <authorList>
            <person name="Ogiso-Tanaka E."/>
            <person name="Itagaki H."/>
            <person name="Hosoya T."/>
            <person name="Hosaka K."/>
        </authorList>
    </citation>
    <scope>NUCLEOTIDE SEQUENCE</scope>
    <source>
        <strain evidence="7">MO-923</strain>
    </source>
</reference>
<dbReference type="InterPro" id="IPR015943">
    <property type="entry name" value="WD40/YVTN_repeat-like_dom_sf"/>
</dbReference>
<dbReference type="GO" id="GO:0006400">
    <property type="term" value="P:tRNA modification"/>
    <property type="evidence" value="ECO:0007669"/>
    <property type="project" value="TreeGrafter"/>
</dbReference>
<keyword evidence="5" id="KW-0539">Nucleus</keyword>
<keyword evidence="2" id="KW-0853">WD repeat</keyword>
<dbReference type="InterPro" id="IPR011047">
    <property type="entry name" value="Quinoprotein_ADH-like_sf"/>
</dbReference>
<dbReference type="InterPro" id="IPR001680">
    <property type="entry name" value="WD40_rpt"/>
</dbReference>
<dbReference type="Proteomes" id="UP001050691">
    <property type="component" value="Unassembled WGS sequence"/>
</dbReference>
<protein>
    <recommendedName>
        <fullName evidence="9">Transfer RNA methyltransferase 82</fullName>
    </recommendedName>
</protein>
<feature type="compositionally biased region" description="Basic and acidic residues" evidence="6">
    <location>
        <begin position="440"/>
        <end position="455"/>
    </location>
</feature>
<evidence type="ECO:0000256" key="4">
    <source>
        <dbReference type="ARBA" id="ARBA00022737"/>
    </source>
</evidence>
<feature type="region of interest" description="Disordered" evidence="6">
    <location>
        <begin position="391"/>
        <end position="455"/>
    </location>
</feature>